<sequence>MSDEHVVGRVDRLFSFVEAAQADRERRENHTEDVWRAVCQYTAAADRKIADALGAEADSLLPNSRTTAAGGLRRGGGRVESPGFWLYDTGRHIYYTIKEKWHATSAEDVD</sequence>
<proteinExistence type="predicted"/>
<reference evidence="1 2" key="1">
    <citation type="journal article" date="2024" name="Commun. Biol.">
        <title>Comparative genomic analysis of thermophilic fungi reveals convergent evolutionary adaptations and gene losses.</title>
        <authorList>
            <person name="Steindorff A.S."/>
            <person name="Aguilar-Pontes M.V."/>
            <person name="Robinson A.J."/>
            <person name="Andreopoulos B."/>
            <person name="LaButti K."/>
            <person name="Kuo A."/>
            <person name="Mondo S."/>
            <person name="Riley R."/>
            <person name="Otillar R."/>
            <person name="Haridas S."/>
            <person name="Lipzen A."/>
            <person name="Grimwood J."/>
            <person name="Schmutz J."/>
            <person name="Clum A."/>
            <person name="Reid I.D."/>
            <person name="Moisan M.C."/>
            <person name="Butler G."/>
            <person name="Nguyen T.T.M."/>
            <person name="Dewar K."/>
            <person name="Conant G."/>
            <person name="Drula E."/>
            <person name="Henrissat B."/>
            <person name="Hansel C."/>
            <person name="Singer S."/>
            <person name="Hutchinson M.I."/>
            <person name="de Vries R.P."/>
            <person name="Natvig D.O."/>
            <person name="Powell A.J."/>
            <person name="Tsang A."/>
            <person name="Grigoriev I.V."/>
        </authorList>
    </citation>
    <scope>NUCLEOTIDE SEQUENCE [LARGE SCALE GENOMIC DNA]</scope>
    <source>
        <strain evidence="1 2">ATCC 22073</strain>
    </source>
</reference>
<accession>A0ABR4DFF3</accession>
<organism evidence="1 2">
    <name type="scientific">Remersonia thermophila</name>
    <dbReference type="NCBI Taxonomy" id="72144"/>
    <lineage>
        <taxon>Eukaryota</taxon>
        <taxon>Fungi</taxon>
        <taxon>Dikarya</taxon>
        <taxon>Ascomycota</taxon>
        <taxon>Pezizomycotina</taxon>
        <taxon>Sordariomycetes</taxon>
        <taxon>Sordariomycetidae</taxon>
        <taxon>Sordariales</taxon>
        <taxon>Sordariales incertae sedis</taxon>
        <taxon>Remersonia</taxon>
    </lineage>
</organism>
<dbReference type="RefSeq" id="XP_070867817.1">
    <property type="nucleotide sequence ID" value="XM_071010372.1"/>
</dbReference>
<protein>
    <submittedName>
        <fullName evidence="1">Uncharacterized protein</fullName>
    </submittedName>
</protein>
<dbReference type="GeneID" id="98125016"/>
<evidence type="ECO:0000313" key="2">
    <source>
        <dbReference type="Proteomes" id="UP001600064"/>
    </source>
</evidence>
<dbReference type="EMBL" id="JAZGUE010000003">
    <property type="protein sequence ID" value="KAL2269093.1"/>
    <property type="molecule type" value="Genomic_DNA"/>
</dbReference>
<evidence type="ECO:0000313" key="1">
    <source>
        <dbReference type="EMBL" id="KAL2269093.1"/>
    </source>
</evidence>
<comment type="caution">
    <text evidence="1">The sequence shown here is derived from an EMBL/GenBank/DDBJ whole genome shotgun (WGS) entry which is preliminary data.</text>
</comment>
<name>A0ABR4DFF3_9PEZI</name>
<gene>
    <name evidence="1" type="ORF">VTJ83DRAFT_3939</name>
</gene>
<dbReference type="Proteomes" id="UP001600064">
    <property type="component" value="Unassembled WGS sequence"/>
</dbReference>
<keyword evidence="2" id="KW-1185">Reference proteome</keyword>